<comment type="caution">
    <text evidence="1">The sequence shown here is derived from an EMBL/GenBank/DDBJ whole genome shotgun (WGS) entry which is preliminary data.</text>
</comment>
<name>A0A0F9NKM1_9ZZZZ</name>
<organism evidence="1">
    <name type="scientific">marine sediment metagenome</name>
    <dbReference type="NCBI Taxonomy" id="412755"/>
    <lineage>
        <taxon>unclassified sequences</taxon>
        <taxon>metagenomes</taxon>
        <taxon>ecological metagenomes</taxon>
    </lineage>
</organism>
<evidence type="ECO:0000313" key="1">
    <source>
        <dbReference type="EMBL" id="KKM89320.1"/>
    </source>
</evidence>
<reference evidence="1" key="1">
    <citation type="journal article" date="2015" name="Nature">
        <title>Complex archaea that bridge the gap between prokaryotes and eukaryotes.</title>
        <authorList>
            <person name="Spang A."/>
            <person name="Saw J.H."/>
            <person name="Jorgensen S.L."/>
            <person name="Zaremba-Niedzwiedzka K."/>
            <person name="Martijn J."/>
            <person name="Lind A.E."/>
            <person name="van Eijk R."/>
            <person name="Schleper C."/>
            <person name="Guy L."/>
            <person name="Ettema T.J."/>
        </authorList>
    </citation>
    <scope>NUCLEOTIDE SEQUENCE</scope>
</reference>
<accession>A0A0F9NKM1</accession>
<gene>
    <name evidence="1" type="ORF">LCGC14_1249860</name>
</gene>
<protein>
    <submittedName>
        <fullName evidence="1">Uncharacterized protein</fullName>
    </submittedName>
</protein>
<sequence>MVCREARLCSEVHFNFFVESPVEILKPGNQPGDNGNWRIIIVGNDIKLQQRVSGEWKQHGYIYRGA</sequence>
<dbReference type="AlphaFoldDB" id="A0A0F9NKM1"/>
<proteinExistence type="predicted"/>
<dbReference type="EMBL" id="LAZR01006833">
    <property type="protein sequence ID" value="KKM89320.1"/>
    <property type="molecule type" value="Genomic_DNA"/>
</dbReference>